<dbReference type="InterPro" id="IPR036653">
    <property type="entry name" value="CinA-like_C"/>
</dbReference>
<comment type="similarity">
    <text evidence="1">Belongs to the CinA family.</text>
</comment>
<evidence type="ECO:0000313" key="4">
    <source>
        <dbReference type="EMBL" id="MFC4599014.1"/>
    </source>
</evidence>
<sequence>MRAEIIAVGTELLLGQIVNTNAQYLSRGLAELGIDVYYQTVVGDNKQRLIETIGIARGRADLLVFTGGLGPTQDDLTRDALAEYLGREIGLHEPTMAKIMKMFAGRGGDFIESNRRQAMLIEGATPLRNDTGLAVGNALSVDGTSYMLLPGPPREMKPMFDNDGASWLRERLGPAYSLHSVMLKFAGIGESMLEDLLLDLIEAQQDPTIAPYAKEGEVAVRVSTKAENAEQAVRKLEATLTEIRARTKAYLYAEEDVPIEAAVVRQLTEHRMTLSLAESCTGGMVSELITTIPGSAVVYRGGLVSYSNEAKMRQLGVPSRLLEGAEAPGAISAETAQAMAEGARAAMDADFALSVTGNAGPGAAEDKPVGLVYVGLAERGRETRVEKLQLSGDREGIRLRAAKRALYMLWQSLSGQRTV</sequence>
<dbReference type="SUPFAM" id="SSF142433">
    <property type="entry name" value="CinA-like"/>
    <property type="match status" value="1"/>
</dbReference>
<dbReference type="HAMAP" id="MF_00226_B">
    <property type="entry name" value="CinA_B"/>
    <property type="match status" value="1"/>
</dbReference>
<dbReference type="InterPro" id="IPR001453">
    <property type="entry name" value="MoaB/Mog_dom"/>
</dbReference>
<dbReference type="Gene3D" id="3.90.950.20">
    <property type="entry name" value="CinA-like"/>
    <property type="match status" value="1"/>
</dbReference>
<dbReference type="NCBIfam" id="TIGR00199">
    <property type="entry name" value="PncC_domain"/>
    <property type="match status" value="1"/>
</dbReference>
<dbReference type="InterPro" id="IPR036425">
    <property type="entry name" value="MoaB/Mog-like_dom_sf"/>
</dbReference>
<dbReference type="Proteomes" id="UP001596028">
    <property type="component" value="Unassembled WGS sequence"/>
</dbReference>
<dbReference type="Pfam" id="PF02464">
    <property type="entry name" value="CinA"/>
    <property type="match status" value="1"/>
</dbReference>
<dbReference type="InterPro" id="IPR008136">
    <property type="entry name" value="CinA_C"/>
</dbReference>
<evidence type="ECO:0000256" key="2">
    <source>
        <dbReference type="SAM" id="Coils"/>
    </source>
</evidence>
<dbReference type="Gene3D" id="3.40.980.10">
    <property type="entry name" value="MoaB/Mog-like domain"/>
    <property type="match status" value="1"/>
</dbReference>
<name>A0ABV9FCX5_9BACL</name>
<dbReference type="Gene3D" id="3.30.70.2860">
    <property type="match status" value="1"/>
</dbReference>
<dbReference type="Pfam" id="PF18146">
    <property type="entry name" value="CinA_KH"/>
    <property type="match status" value="1"/>
</dbReference>
<dbReference type="EMBL" id="JBHSEP010000007">
    <property type="protein sequence ID" value="MFC4599014.1"/>
    <property type="molecule type" value="Genomic_DNA"/>
</dbReference>
<proteinExistence type="inferred from homology"/>
<dbReference type="SUPFAM" id="SSF53218">
    <property type="entry name" value="Molybdenum cofactor biosynthesis proteins"/>
    <property type="match status" value="1"/>
</dbReference>
<dbReference type="NCBIfam" id="TIGR00177">
    <property type="entry name" value="molyb_syn"/>
    <property type="match status" value="1"/>
</dbReference>
<evidence type="ECO:0000256" key="1">
    <source>
        <dbReference type="HAMAP-Rule" id="MF_00226"/>
    </source>
</evidence>
<dbReference type="InterPro" id="IPR050101">
    <property type="entry name" value="CinA"/>
</dbReference>
<dbReference type="CDD" id="cd00885">
    <property type="entry name" value="cinA"/>
    <property type="match status" value="1"/>
</dbReference>
<feature type="coiled-coil region" evidence="2">
    <location>
        <begin position="219"/>
        <end position="246"/>
    </location>
</feature>
<keyword evidence="5" id="KW-1185">Reference proteome</keyword>
<accession>A0ABV9FCX5</accession>
<comment type="caution">
    <text evidence="4">The sequence shown here is derived from an EMBL/GenBank/DDBJ whole genome shotgun (WGS) entry which is preliminary data.</text>
</comment>
<dbReference type="PIRSF" id="PIRSF006728">
    <property type="entry name" value="CinA"/>
    <property type="match status" value="1"/>
</dbReference>
<dbReference type="PANTHER" id="PTHR13939:SF0">
    <property type="entry name" value="NMN AMIDOHYDROLASE-LIKE PROTEIN YFAY"/>
    <property type="match status" value="1"/>
</dbReference>
<dbReference type="NCBIfam" id="NF001813">
    <property type="entry name" value="PRK00549.1"/>
    <property type="match status" value="1"/>
</dbReference>
<organism evidence="4 5">
    <name type="scientific">Cohnella hongkongensis</name>
    <dbReference type="NCBI Taxonomy" id="178337"/>
    <lineage>
        <taxon>Bacteria</taxon>
        <taxon>Bacillati</taxon>
        <taxon>Bacillota</taxon>
        <taxon>Bacilli</taxon>
        <taxon>Bacillales</taxon>
        <taxon>Paenibacillaceae</taxon>
        <taxon>Cohnella</taxon>
    </lineage>
</organism>
<dbReference type="Pfam" id="PF00994">
    <property type="entry name" value="MoCF_biosynth"/>
    <property type="match status" value="1"/>
</dbReference>
<dbReference type="InterPro" id="IPR041424">
    <property type="entry name" value="CinA_KH"/>
</dbReference>
<gene>
    <name evidence="1" type="primary">cinA</name>
    <name evidence="4" type="ORF">ACFO3S_12255</name>
</gene>
<reference evidence="5" key="1">
    <citation type="journal article" date="2019" name="Int. J. Syst. Evol. Microbiol.">
        <title>The Global Catalogue of Microorganisms (GCM) 10K type strain sequencing project: providing services to taxonomists for standard genome sequencing and annotation.</title>
        <authorList>
            <consortium name="The Broad Institute Genomics Platform"/>
            <consortium name="The Broad Institute Genome Sequencing Center for Infectious Disease"/>
            <person name="Wu L."/>
            <person name="Ma J."/>
        </authorList>
    </citation>
    <scope>NUCLEOTIDE SEQUENCE [LARGE SCALE GENOMIC DNA]</scope>
    <source>
        <strain evidence="5">CCUG 49571</strain>
    </source>
</reference>
<evidence type="ECO:0000259" key="3">
    <source>
        <dbReference type="SMART" id="SM00852"/>
    </source>
</evidence>
<dbReference type="NCBIfam" id="TIGR00200">
    <property type="entry name" value="cinA_nterm"/>
    <property type="match status" value="1"/>
</dbReference>
<dbReference type="SMART" id="SM00852">
    <property type="entry name" value="MoCF_biosynth"/>
    <property type="match status" value="1"/>
</dbReference>
<protein>
    <recommendedName>
        <fullName evidence="1">Putative competence-damage inducible protein</fullName>
    </recommendedName>
</protein>
<evidence type="ECO:0000313" key="5">
    <source>
        <dbReference type="Proteomes" id="UP001596028"/>
    </source>
</evidence>
<dbReference type="InterPro" id="IPR008135">
    <property type="entry name" value="Competence-induced_CinA"/>
</dbReference>
<keyword evidence="2" id="KW-0175">Coiled coil</keyword>
<feature type="domain" description="MoaB/Mog" evidence="3">
    <location>
        <begin position="4"/>
        <end position="171"/>
    </location>
</feature>
<dbReference type="RefSeq" id="WP_378095981.1">
    <property type="nucleotide sequence ID" value="NZ_JBHSEP010000007.1"/>
</dbReference>
<dbReference type="PANTHER" id="PTHR13939">
    <property type="entry name" value="NICOTINAMIDE-NUCLEOTIDE AMIDOHYDROLASE PNCC"/>
    <property type="match status" value="1"/>
</dbReference>